<dbReference type="EMBL" id="JAWDGP010002858">
    <property type="protein sequence ID" value="KAK3779235.1"/>
    <property type="molecule type" value="Genomic_DNA"/>
</dbReference>
<gene>
    <name evidence="6" type="ORF">RRG08_025523</name>
</gene>
<evidence type="ECO:0000256" key="5">
    <source>
        <dbReference type="SAM" id="MobiDB-lite"/>
    </source>
</evidence>
<reference evidence="6" key="1">
    <citation type="journal article" date="2023" name="G3 (Bethesda)">
        <title>A reference genome for the long-term kleptoplast-retaining sea slug Elysia crispata morphotype clarki.</title>
        <authorList>
            <person name="Eastman K.E."/>
            <person name="Pendleton A.L."/>
            <person name="Shaikh M.A."/>
            <person name="Suttiyut T."/>
            <person name="Ogas R."/>
            <person name="Tomko P."/>
            <person name="Gavelis G."/>
            <person name="Widhalm J.R."/>
            <person name="Wisecaver J.H."/>
        </authorList>
    </citation>
    <scope>NUCLEOTIDE SEQUENCE</scope>
    <source>
        <strain evidence="6">ECLA1</strain>
    </source>
</reference>
<dbReference type="Proteomes" id="UP001283361">
    <property type="component" value="Unassembled WGS sequence"/>
</dbReference>
<evidence type="ECO:0000256" key="2">
    <source>
        <dbReference type="ARBA" id="ARBA00022553"/>
    </source>
</evidence>
<dbReference type="InterPro" id="IPR036397">
    <property type="entry name" value="RNaseH_sf"/>
</dbReference>
<evidence type="ECO:0008006" key="8">
    <source>
        <dbReference type="Google" id="ProtNLM"/>
    </source>
</evidence>
<evidence type="ECO:0000256" key="3">
    <source>
        <dbReference type="ARBA" id="ARBA00023136"/>
    </source>
</evidence>
<dbReference type="PANTHER" id="PTHR28664:SF4">
    <property type="entry name" value="TIGHT JUNCTION-ASSOCIATED PROTEIN 1"/>
    <property type="match status" value="1"/>
</dbReference>
<evidence type="ECO:0000313" key="7">
    <source>
        <dbReference type="Proteomes" id="UP001283361"/>
    </source>
</evidence>
<keyword evidence="4" id="KW-0175">Coiled coil</keyword>
<dbReference type="PANTHER" id="PTHR28664">
    <property type="entry name" value="TIGHT JUNCTION-ASSOCIATED PROTEIN 1"/>
    <property type="match status" value="1"/>
</dbReference>
<feature type="region of interest" description="Disordered" evidence="5">
    <location>
        <begin position="604"/>
        <end position="649"/>
    </location>
</feature>
<name>A0AAE1DR47_9GAST</name>
<accession>A0AAE1DR47</accession>
<dbReference type="InterPro" id="IPR043441">
    <property type="entry name" value="Tjap1/BEGAIN"/>
</dbReference>
<feature type="compositionally biased region" description="Polar residues" evidence="5">
    <location>
        <begin position="632"/>
        <end position="649"/>
    </location>
</feature>
<keyword evidence="3" id="KW-0472">Membrane</keyword>
<organism evidence="6 7">
    <name type="scientific">Elysia crispata</name>
    <name type="common">lettuce slug</name>
    <dbReference type="NCBI Taxonomy" id="231223"/>
    <lineage>
        <taxon>Eukaryota</taxon>
        <taxon>Metazoa</taxon>
        <taxon>Spiralia</taxon>
        <taxon>Lophotrochozoa</taxon>
        <taxon>Mollusca</taxon>
        <taxon>Gastropoda</taxon>
        <taxon>Heterobranchia</taxon>
        <taxon>Euthyneura</taxon>
        <taxon>Panpulmonata</taxon>
        <taxon>Sacoglossa</taxon>
        <taxon>Placobranchoidea</taxon>
        <taxon>Plakobranchidae</taxon>
        <taxon>Elysia</taxon>
    </lineage>
</organism>
<comment type="subcellular location">
    <subcellularLocation>
        <location evidence="1">Membrane</location>
        <topology evidence="1">Peripheral membrane protein</topology>
    </subcellularLocation>
</comment>
<keyword evidence="7" id="KW-1185">Reference proteome</keyword>
<sequence>MKPSVCKACGCQCTSCGNESATYFDLHQQIAELHSQLQRSGSHIASIEHELMDSKQAMDMELIKTKEDLNRLRERYDRSPKQVQLLFCKKYGLDSRSRSGIPTAKSIRRWYEQFNVSGCLSVGHKRRGMSYAKPARCGENIEAVLMSVEAIPKKSVRRRSAELGVSQSSVHRILRHDLKMKPYHISVHQGLTPENALQRRTMCAWFLRQVREEEDFLRSVWFSDEAHFYLSGTVNSRNYVHWASERPDEVIERNLHVTKATACVALSAQGVIGPFWFCNEDGAMETVTADRYMNVLTRFWRALGRFCGHEARECGDVFREMVAILNSFYKVVQMENRYMFLYKILLLTFRMVLLYFCKSVLHYLSRLLESHKRMQKINHDLEDKLLTLVNQFEMDKLSLQKELSTMMNKLVDARMLINELDEESEKYRSDCNTAVQLLQCKPSDFVAHKLNSLPLDLQERVRQHMSRDQLLAAESANQDGPHDKDGATRKLIRVPIATFPPTAMVFSLNSENSSKQRHLPTIHKQQHNSSDGIDSDIKKGYVPMSIIARVLAQKRKRGSYPRMFLCMSCKKDVFHMDEGCQVDLLPSRGSRTVEISTRPISQGYVHDSISRLGQSSTSQDSEKGSSDESGGLATQTRVYRLSSGSETNL</sequence>
<evidence type="ECO:0000256" key="1">
    <source>
        <dbReference type="ARBA" id="ARBA00004170"/>
    </source>
</evidence>
<feature type="coiled-coil region" evidence="4">
    <location>
        <begin position="364"/>
        <end position="430"/>
    </location>
</feature>
<dbReference type="Gene3D" id="3.30.420.10">
    <property type="entry name" value="Ribonuclease H-like superfamily/Ribonuclease H"/>
    <property type="match status" value="1"/>
</dbReference>
<dbReference type="AlphaFoldDB" id="A0AAE1DR47"/>
<comment type="caution">
    <text evidence="6">The sequence shown here is derived from an EMBL/GenBank/DDBJ whole genome shotgun (WGS) entry which is preliminary data.</text>
</comment>
<keyword evidence="2" id="KW-0597">Phosphoprotein</keyword>
<protein>
    <recommendedName>
        <fullName evidence="8">Transposase Tc1-like domain-containing protein</fullName>
    </recommendedName>
</protein>
<dbReference type="GO" id="GO:0016020">
    <property type="term" value="C:membrane"/>
    <property type="evidence" value="ECO:0007669"/>
    <property type="project" value="UniProtKB-SubCell"/>
</dbReference>
<proteinExistence type="predicted"/>
<evidence type="ECO:0000256" key="4">
    <source>
        <dbReference type="SAM" id="Coils"/>
    </source>
</evidence>
<dbReference type="GO" id="GO:0003676">
    <property type="term" value="F:nucleic acid binding"/>
    <property type="evidence" value="ECO:0007669"/>
    <property type="project" value="InterPro"/>
</dbReference>
<evidence type="ECO:0000313" key="6">
    <source>
        <dbReference type="EMBL" id="KAK3779235.1"/>
    </source>
</evidence>